<protein>
    <submittedName>
        <fullName evidence="1">Uncharacterized protein</fullName>
    </submittedName>
</protein>
<dbReference type="AlphaFoldDB" id="A0A0D5XX44"/>
<proteinExistence type="predicted"/>
<name>A0A0D5XX44_9PSED</name>
<evidence type="ECO:0000313" key="2">
    <source>
        <dbReference type="Proteomes" id="UP000032748"/>
    </source>
</evidence>
<evidence type="ECO:0000313" key="1">
    <source>
        <dbReference type="EMBL" id="AKA23648.1"/>
    </source>
</evidence>
<dbReference type="Proteomes" id="UP000032748">
    <property type="component" value="Chromosome"/>
</dbReference>
<reference evidence="1 2" key="1">
    <citation type="journal article" date="2015" name="Mol. Plant Microbe Interact.">
        <title>Comparative Genomic Analysis of Pseudomonas chlororaphis PCL1606 Reveals New Insight into Antifungal Compounds Involved in Biocontrol.</title>
        <authorList>
            <person name="Calderon C.E."/>
            <person name="Ramos C."/>
            <person name="de Vicente A."/>
            <person name="Cazorla F.M."/>
        </authorList>
    </citation>
    <scope>NUCLEOTIDE SEQUENCE [LARGE SCALE GENOMIC DNA]</scope>
    <source>
        <strain evidence="1 2">PCL1606</strain>
    </source>
</reference>
<dbReference type="KEGG" id="pcz:PCL1606_21950"/>
<dbReference type="EMBL" id="CP011110">
    <property type="protein sequence ID" value="AKA23648.1"/>
    <property type="molecule type" value="Genomic_DNA"/>
</dbReference>
<dbReference type="AntiFam" id="ANF00088">
    <property type="entry name" value="Shadow ORF (opposite Fdh)"/>
</dbReference>
<organism evidence="1 2">
    <name type="scientific">Pseudomonas chlororaphis</name>
    <dbReference type="NCBI Taxonomy" id="587753"/>
    <lineage>
        <taxon>Bacteria</taxon>
        <taxon>Pseudomonadati</taxon>
        <taxon>Pseudomonadota</taxon>
        <taxon>Gammaproteobacteria</taxon>
        <taxon>Pseudomonadales</taxon>
        <taxon>Pseudomonadaceae</taxon>
        <taxon>Pseudomonas</taxon>
    </lineage>
</organism>
<sequence length="151" mass="17083">MRRLTEKVTVHSTRPIVQTSCPVTARAAEVEFHMVNTEGRLPLLARLALTAAANRKHHMVTRLETRDSGADLIDDTGALMSEHHRKRSRQVTVTYIEIRPADAGGDDFHSHFAVSRFVKIQRTNCQSLLFLLCHCGKNFHGLFTCRLSGYR</sequence>
<accession>A0A0D5XX44</accession>
<gene>
    <name evidence="1" type="ORF">PCL1606_21950</name>
</gene>